<reference evidence="2" key="1">
    <citation type="journal article" date="2020" name="New Phytol.">
        <title>Comparative genomics reveals dynamic genome evolution in host specialist ectomycorrhizal fungi.</title>
        <authorList>
            <person name="Lofgren L.A."/>
            <person name="Nguyen N.H."/>
            <person name="Vilgalys R."/>
            <person name="Ruytinx J."/>
            <person name="Liao H.L."/>
            <person name="Branco S."/>
            <person name="Kuo A."/>
            <person name="LaButti K."/>
            <person name="Lipzen A."/>
            <person name="Andreopoulos W."/>
            <person name="Pangilinan J."/>
            <person name="Riley R."/>
            <person name="Hundley H."/>
            <person name="Na H."/>
            <person name="Barry K."/>
            <person name="Grigoriev I.V."/>
            <person name="Stajich J.E."/>
            <person name="Kennedy P.G."/>
        </authorList>
    </citation>
    <scope>NUCLEOTIDE SEQUENCE</scope>
    <source>
        <strain evidence="2">MN1</strain>
    </source>
</reference>
<dbReference type="OrthoDB" id="1668230at2759"/>
<dbReference type="EMBL" id="JABBWG010000003">
    <property type="protein sequence ID" value="KAG1824855.1"/>
    <property type="molecule type" value="Genomic_DNA"/>
</dbReference>
<evidence type="ECO:0000259" key="1">
    <source>
        <dbReference type="PROSITE" id="PS50011"/>
    </source>
</evidence>
<keyword evidence="2" id="KW-0808">Transferase</keyword>
<evidence type="ECO:0000313" key="2">
    <source>
        <dbReference type="EMBL" id="KAG1824855.1"/>
    </source>
</evidence>
<organism evidence="2 3">
    <name type="scientific">Suillus subaureus</name>
    <dbReference type="NCBI Taxonomy" id="48587"/>
    <lineage>
        <taxon>Eukaryota</taxon>
        <taxon>Fungi</taxon>
        <taxon>Dikarya</taxon>
        <taxon>Basidiomycota</taxon>
        <taxon>Agaricomycotina</taxon>
        <taxon>Agaricomycetes</taxon>
        <taxon>Agaricomycetidae</taxon>
        <taxon>Boletales</taxon>
        <taxon>Suillineae</taxon>
        <taxon>Suillaceae</taxon>
        <taxon>Suillus</taxon>
    </lineage>
</organism>
<sequence>MLIPLQTVSMSGLVFYAPPVAPLLASSSSSNVRCFGSSSSATNERHVADLSGDVVADTSVLTTSGGTTDVWKCTWFKDTGSTKVAVKTFRIESTNQGELAKTHKRWSQQIYAWAKLEHENILPLYGIVMDFGPIVSIVHPWKENGTLSTYLSCKHATLTVQDKFKLLENIVSGLHYLHSHGIVHGNLSGNNVLVDALGTASLADAGLSVLVPEILGMSYFRLSTSGTIRFTAPELFKKSSRGEVPLPSISSDRYSLGSIIYLVLSGSLPYSTLKDSDVLVELLIGVAPASPSDSNKSITREQWQFIQGCWLEIPQNRRTTNEALEFVDVNLALYVPFRAISLTTAEMHSRSSKTDGSKPRLVLSRRDFSPGDTLPPDIQASLAVGLRRSRNPTKAAEAAVSVILNDIFDTSHVVPQWDSKETENAVVSHTYNVLVEDIKMISDALQVLQTSNPNAVERSLGTLRSTVQQLLFDERRKQRAPRAAFLTIVSKLQDFLDDLWKELYRNRGKLSGPFWEWFEKWMSMMRAWDNSQSEAAVQNTATCLRSILS</sequence>
<dbReference type="InterPro" id="IPR051681">
    <property type="entry name" value="Ser/Thr_Kinases-Pseudokinases"/>
</dbReference>
<dbReference type="PANTHER" id="PTHR44329">
    <property type="entry name" value="SERINE/THREONINE-PROTEIN KINASE TNNI3K-RELATED"/>
    <property type="match status" value="1"/>
</dbReference>
<dbReference type="PROSITE" id="PS50011">
    <property type="entry name" value="PROTEIN_KINASE_DOM"/>
    <property type="match status" value="1"/>
</dbReference>
<protein>
    <submittedName>
        <fullName evidence="2">Kinase-like domain-containing protein</fullName>
    </submittedName>
</protein>
<gene>
    <name evidence="2" type="ORF">BJ212DRAFT_550237</name>
</gene>
<evidence type="ECO:0000313" key="3">
    <source>
        <dbReference type="Proteomes" id="UP000807769"/>
    </source>
</evidence>
<proteinExistence type="predicted"/>
<dbReference type="GO" id="GO:0005524">
    <property type="term" value="F:ATP binding"/>
    <property type="evidence" value="ECO:0007669"/>
    <property type="project" value="InterPro"/>
</dbReference>
<accession>A0A9P7EMA2</accession>
<name>A0A9P7EMA2_9AGAM</name>
<dbReference type="SUPFAM" id="SSF56112">
    <property type="entry name" value="Protein kinase-like (PK-like)"/>
    <property type="match status" value="1"/>
</dbReference>
<dbReference type="RefSeq" id="XP_041198572.1">
    <property type="nucleotide sequence ID" value="XM_041343478.1"/>
</dbReference>
<dbReference type="GeneID" id="64637494"/>
<comment type="caution">
    <text evidence="2">The sequence shown here is derived from an EMBL/GenBank/DDBJ whole genome shotgun (WGS) entry which is preliminary data.</text>
</comment>
<keyword evidence="3" id="KW-1185">Reference proteome</keyword>
<dbReference type="Pfam" id="PF07714">
    <property type="entry name" value="PK_Tyr_Ser-Thr"/>
    <property type="match status" value="1"/>
</dbReference>
<dbReference type="Gene3D" id="1.10.510.10">
    <property type="entry name" value="Transferase(Phosphotransferase) domain 1"/>
    <property type="match status" value="1"/>
</dbReference>
<dbReference type="Proteomes" id="UP000807769">
    <property type="component" value="Unassembled WGS sequence"/>
</dbReference>
<dbReference type="InterPro" id="IPR011009">
    <property type="entry name" value="Kinase-like_dom_sf"/>
</dbReference>
<feature type="domain" description="Protein kinase" evidence="1">
    <location>
        <begin position="56"/>
        <end position="331"/>
    </location>
</feature>
<dbReference type="GO" id="GO:0004674">
    <property type="term" value="F:protein serine/threonine kinase activity"/>
    <property type="evidence" value="ECO:0007669"/>
    <property type="project" value="TreeGrafter"/>
</dbReference>
<dbReference type="AlphaFoldDB" id="A0A9P7EMA2"/>
<keyword evidence="2" id="KW-0418">Kinase</keyword>
<dbReference type="InterPro" id="IPR001245">
    <property type="entry name" value="Ser-Thr/Tyr_kinase_cat_dom"/>
</dbReference>
<dbReference type="InterPro" id="IPR000719">
    <property type="entry name" value="Prot_kinase_dom"/>
</dbReference>